<reference evidence="3" key="1">
    <citation type="submission" date="2022-11" db="UniProtKB">
        <authorList>
            <consortium name="EnsemblMetazoa"/>
        </authorList>
    </citation>
    <scope>IDENTIFICATION</scope>
</reference>
<dbReference type="PANTHER" id="PTHR11475">
    <property type="entry name" value="OXIDASE/PEROXIDASE"/>
    <property type="match status" value="1"/>
</dbReference>
<feature type="binding site" description="axial binding residue" evidence="1">
    <location>
        <position position="444"/>
    </location>
    <ligand>
        <name>heme b</name>
        <dbReference type="ChEBI" id="CHEBI:60344"/>
    </ligand>
    <ligandPart>
        <name>Fe</name>
        <dbReference type="ChEBI" id="CHEBI:18248"/>
    </ligandPart>
</feature>
<dbReference type="GO" id="GO:0006979">
    <property type="term" value="P:response to oxidative stress"/>
    <property type="evidence" value="ECO:0007669"/>
    <property type="project" value="InterPro"/>
</dbReference>
<feature type="compositionally biased region" description="Basic and acidic residues" evidence="2">
    <location>
        <begin position="156"/>
        <end position="173"/>
    </location>
</feature>
<keyword evidence="1" id="KW-0349">Heme</keyword>
<evidence type="ECO:0000256" key="1">
    <source>
        <dbReference type="PIRSR" id="PIRSR619791-2"/>
    </source>
</evidence>
<name>A0A914AA22_PATMI</name>
<dbReference type="Proteomes" id="UP000887568">
    <property type="component" value="Unplaced"/>
</dbReference>
<dbReference type="InterPro" id="IPR037120">
    <property type="entry name" value="Haem_peroxidase_sf_animal"/>
</dbReference>
<dbReference type="InterPro" id="IPR019791">
    <property type="entry name" value="Haem_peroxidase_animal"/>
</dbReference>
<proteinExistence type="predicted"/>
<keyword evidence="4" id="KW-1185">Reference proteome</keyword>
<dbReference type="SUPFAM" id="SSF48113">
    <property type="entry name" value="Heme-dependent peroxidases"/>
    <property type="match status" value="1"/>
</dbReference>
<dbReference type="AlphaFoldDB" id="A0A914AA22"/>
<dbReference type="GeneID" id="119731512"/>
<dbReference type="GO" id="GO:0046872">
    <property type="term" value="F:metal ion binding"/>
    <property type="evidence" value="ECO:0007669"/>
    <property type="project" value="UniProtKB-KW"/>
</dbReference>
<dbReference type="RefSeq" id="XP_038060613.1">
    <property type="nucleotide sequence ID" value="XM_038204685.1"/>
</dbReference>
<dbReference type="EnsemblMetazoa" id="XM_038204685.1">
    <property type="protein sequence ID" value="XP_038060613.1"/>
    <property type="gene ID" value="LOC119731512"/>
</dbReference>
<keyword evidence="1" id="KW-0408">Iron</keyword>
<dbReference type="PROSITE" id="PS50292">
    <property type="entry name" value="PEROXIDASE_3"/>
    <property type="match status" value="1"/>
</dbReference>
<organism evidence="3 4">
    <name type="scientific">Patiria miniata</name>
    <name type="common">Bat star</name>
    <name type="synonym">Asterina miniata</name>
    <dbReference type="NCBI Taxonomy" id="46514"/>
    <lineage>
        <taxon>Eukaryota</taxon>
        <taxon>Metazoa</taxon>
        <taxon>Echinodermata</taxon>
        <taxon>Eleutherozoa</taxon>
        <taxon>Asterozoa</taxon>
        <taxon>Asteroidea</taxon>
        <taxon>Valvatacea</taxon>
        <taxon>Valvatida</taxon>
        <taxon>Asterinidae</taxon>
        <taxon>Patiria</taxon>
    </lineage>
</organism>
<dbReference type="Pfam" id="PF03098">
    <property type="entry name" value="An_peroxidase"/>
    <property type="match status" value="1"/>
</dbReference>
<dbReference type="PRINTS" id="PR00457">
    <property type="entry name" value="ANPEROXIDASE"/>
</dbReference>
<sequence length="758" mass="85099">MILLVVLIVTSCQADMMNDTQLICYLEDLITSDEWTHLEPTITIADTTEVRVEDSRDPVEVLGQFKSVQPVSIGERDLLTFLGTAQADFITRIDSAVADDLVDQVIHRLHPAADALVCGKSSQRYRTPDGSCNNLKHPSWGMANLPLGRFLPSAYDDGKKSPRRSSDGHELPSARKVSISVTDEDGELVASRYSALNVHFGQLLSHDLDLVPQVAGKCSNCKKSDICLPILIPPSDPVFVDQKCINFVRSLGAPSRYGDQPWACQQTNRLASYLDASFVYGSSSATMSSLRIPGDPQGLMRVTPNPSSSKMDLLPPDNDIPNCAGQDGPISCGKAGDSRAAETVGLTSLHTVWLREHNRIARQLSRINPHWDGQTIFSEARKIVGAEWQHIVYNEYLPLLLGRRFARQHRLDVNLETRPEYEYNGDVDATIRNGFATAALRLGHSQIPTTIWRVDQNFERVFSDLQLKETFFNATHIYDAQGGGPDSILRGMLVQPLNKVDHFFSSAVRKHLFEDPKQGFGLDLVALNIQRGRDHGLPGYVRFRAEVCGLSLITAWEELEGVLPPGIARRLRDIYSSVDDIDPFVGFFAELPCPGALVGPTLACLLGKQFSYLKQGDRFWYENTEGQQAFTHDQLEEIQQASMARVLCDNTDDMLQIQPYAFLMAESLRVYRRCRFRGWLARRKGIRTRCRVAGSGSRPGGYWAAQRSEYEHESFVEYSKYYRYPNRNGRLKGFSNRWASCLDETRIPKMNLNAWAEQ</sequence>
<feature type="region of interest" description="Disordered" evidence="2">
    <location>
        <begin position="156"/>
        <end position="176"/>
    </location>
</feature>
<dbReference type="OMA" id="QNKMMTR"/>
<dbReference type="GO" id="GO:0020037">
    <property type="term" value="F:heme binding"/>
    <property type="evidence" value="ECO:0007669"/>
    <property type="project" value="InterPro"/>
</dbReference>
<accession>A0A914AA22</accession>
<keyword evidence="1" id="KW-0479">Metal-binding</keyword>
<dbReference type="InterPro" id="IPR010255">
    <property type="entry name" value="Haem_peroxidase_sf"/>
</dbReference>
<evidence type="ECO:0000313" key="4">
    <source>
        <dbReference type="Proteomes" id="UP000887568"/>
    </source>
</evidence>
<dbReference type="CDD" id="cd09823">
    <property type="entry name" value="peroxinectin_like"/>
    <property type="match status" value="1"/>
</dbReference>
<dbReference type="Gene3D" id="1.10.640.10">
    <property type="entry name" value="Haem peroxidase domain superfamily, animal type"/>
    <property type="match status" value="1"/>
</dbReference>
<dbReference type="PANTHER" id="PTHR11475:SF143">
    <property type="entry name" value="PUTATIVE-RELATED"/>
    <property type="match status" value="1"/>
</dbReference>
<evidence type="ECO:0000256" key="2">
    <source>
        <dbReference type="SAM" id="MobiDB-lite"/>
    </source>
</evidence>
<dbReference type="OrthoDB" id="823504at2759"/>
<evidence type="ECO:0000313" key="3">
    <source>
        <dbReference type="EnsemblMetazoa" id="XP_038060613.1"/>
    </source>
</evidence>
<protein>
    <submittedName>
        <fullName evidence="3">Uncharacterized protein</fullName>
    </submittedName>
</protein>
<dbReference type="GO" id="GO:0004601">
    <property type="term" value="F:peroxidase activity"/>
    <property type="evidence" value="ECO:0007669"/>
    <property type="project" value="InterPro"/>
</dbReference>